<keyword evidence="14" id="KW-0966">Cell projection</keyword>
<evidence type="ECO:0000256" key="2">
    <source>
        <dbReference type="ARBA" id="ARBA00010690"/>
    </source>
</evidence>
<gene>
    <name evidence="12" type="primary">flhB</name>
    <name evidence="14" type="ORF">JCM21531_2472</name>
</gene>
<keyword evidence="8 12" id="KW-0653">Protein transport</keyword>
<keyword evidence="14" id="KW-0969">Cilium</keyword>
<dbReference type="EMBL" id="BAVR01000028">
    <property type="protein sequence ID" value="GAE88982.1"/>
    <property type="molecule type" value="Genomic_DNA"/>
</dbReference>
<dbReference type="Gene3D" id="3.40.1690.10">
    <property type="entry name" value="secretion proteins EscU"/>
    <property type="match status" value="1"/>
</dbReference>
<protein>
    <recommendedName>
        <fullName evidence="3 12">Flagellar biosynthetic protein FlhB</fullName>
    </recommendedName>
</protein>
<keyword evidence="15" id="KW-1185">Reference proteome</keyword>
<evidence type="ECO:0000256" key="11">
    <source>
        <dbReference type="ARBA" id="ARBA00023225"/>
    </source>
</evidence>
<comment type="caution">
    <text evidence="14">The sequence shown here is derived from an EMBL/GenBank/DDBJ whole genome shotgun (WGS) entry which is preliminary data.</text>
</comment>
<evidence type="ECO:0000313" key="15">
    <source>
        <dbReference type="Proteomes" id="UP000019109"/>
    </source>
</evidence>
<dbReference type="PRINTS" id="PR00950">
    <property type="entry name" value="TYPE3IMSPROT"/>
</dbReference>
<evidence type="ECO:0000256" key="10">
    <source>
        <dbReference type="ARBA" id="ARBA00023136"/>
    </source>
</evidence>
<dbReference type="Gene3D" id="6.10.250.2080">
    <property type="match status" value="1"/>
</dbReference>
<evidence type="ECO:0000256" key="4">
    <source>
        <dbReference type="ARBA" id="ARBA00022448"/>
    </source>
</evidence>
<keyword evidence="5 12" id="KW-1003">Cell membrane</keyword>
<dbReference type="SUPFAM" id="SSF160544">
    <property type="entry name" value="EscU C-terminal domain-like"/>
    <property type="match status" value="1"/>
</dbReference>
<feature type="transmembrane region" description="Helical" evidence="12">
    <location>
        <begin position="168"/>
        <end position="186"/>
    </location>
</feature>
<organism evidence="14 15">
    <name type="scientific">Acetivibrio straminisolvens JCM 21531</name>
    <dbReference type="NCBI Taxonomy" id="1294263"/>
    <lineage>
        <taxon>Bacteria</taxon>
        <taxon>Bacillati</taxon>
        <taxon>Bacillota</taxon>
        <taxon>Clostridia</taxon>
        <taxon>Eubacteriales</taxon>
        <taxon>Oscillospiraceae</taxon>
        <taxon>Acetivibrio</taxon>
    </lineage>
</organism>
<dbReference type="AlphaFoldDB" id="W4V706"/>
<comment type="similarity">
    <text evidence="2 12">Belongs to the type III secretion exporter family.</text>
</comment>
<keyword evidence="6 12" id="KW-0812">Transmembrane</keyword>
<evidence type="ECO:0000256" key="8">
    <source>
        <dbReference type="ARBA" id="ARBA00022927"/>
    </source>
</evidence>
<evidence type="ECO:0000313" key="14">
    <source>
        <dbReference type="EMBL" id="GAE88982.1"/>
    </source>
</evidence>
<evidence type="ECO:0000256" key="5">
    <source>
        <dbReference type="ARBA" id="ARBA00022475"/>
    </source>
</evidence>
<feature type="region of interest" description="Disordered" evidence="13">
    <location>
        <begin position="1"/>
        <end position="46"/>
    </location>
</feature>
<evidence type="ECO:0000256" key="3">
    <source>
        <dbReference type="ARBA" id="ARBA00021622"/>
    </source>
</evidence>
<dbReference type="PANTHER" id="PTHR30531">
    <property type="entry name" value="FLAGELLAR BIOSYNTHETIC PROTEIN FLHB"/>
    <property type="match status" value="1"/>
</dbReference>
<keyword evidence="10 12" id="KW-0472">Membrane</keyword>
<dbReference type="InterPro" id="IPR006136">
    <property type="entry name" value="FlhB"/>
</dbReference>
<keyword evidence="7 12" id="KW-1005">Bacterial flagellum biogenesis</keyword>
<dbReference type="PANTHER" id="PTHR30531:SF12">
    <property type="entry name" value="FLAGELLAR BIOSYNTHETIC PROTEIN FLHB"/>
    <property type="match status" value="1"/>
</dbReference>
<comment type="subcellular location">
    <subcellularLocation>
        <location evidence="1">Cell membrane</location>
        <topology evidence="1">Multi-pass membrane protein</topology>
    </subcellularLocation>
</comment>
<dbReference type="GO" id="GO:0005886">
    <property type="term" value="C:plasma membrane"/>
    <property type="evidence" value="ECO:0007669"/>
    <property type="project" value="UniProtKB-SubCell"/>
</dbReference>
<comment type="function">
    <text evidence="12">Required for formation of the rod structure in the basal body of the flagellar apparatus. Together with FliI and FliH, may constitute the export apparatus of flagellin.</text>
</comment>
<keyword evidence="11 12" id="KW-1006">Bacterial flagellum protein export</keyword>
<evidence type="ECO:0000256" key="13">
    <source>
        <dbReference type="SAM" id="MobiDB-lite"/>
    </source>
</evidence>
<dbReference type="Proteomes" id="UP000019109">
    <property type="component" value="Unassembled WGS sequence"/>
</dbReference>
<sequence length="378" mass="42414">MENKDSKSHQKSTVRIKANLQLFADNGDKTEKATPRKRSKAREEGQVLQSRELNSAIVLLSAFVTLRIFGQRIYEEILKCLKVAITLYPTKDGLFTIDGLMDVYSETLITYLIIAAPVLVVVLVAGVVSAYAQVGFLFTTKTLGIKFSRIDPLKGLKRIFSPKSLVELLKSIIKIAIVAYIGYVYIKGEAINVLSMMDVDVVSTAAFLGSTITNAAIRMCIALVVIGVADYGYQWWEYEKSLRMSKQEIKEENKEVEGNPEIKSKIRQKQRQMSMRRMLQDIPKADVVITNPTHYAVAIKYDPEKADAPIVVAKGQDYIALRIKEIAKENKVEIVENKPLARTLYNTVEIGGKIPPELYQAVAEVLAFVYSLKEKINK</sequence>
<evidence type="ECO:0000256" key="1">
    <source>
        <dbReference type="ARBA" id="ARBA00004651"/>
    </source>
</evidence>
<evidence type="ECO:0000256" key="7">
    <source>
        <dbReference type="ARBA" id="ARBA00022795"/>
    </source>
</evidence>
<dbReference type="InterPro" id="IPR029025">
    <property type="entry name" value="T3SS_substrate_exporter_C"/>
</dbReference>
<feature type="transmembrane region" description="Helical" evidence="12">
    <location>
        <begin position="108"/>
        <end position="139"/>
    </location>
</feature>
<dbReference type="Pfam" id="PF01312">
    <property type="entry name" value="Bac_export_2"/>
    <property type="match status" value="1"/>
</dbReference>
<accession>W4V706</accession>
<name>W4V706_9FIRM</name>
<dbReference type="STRING" id="1294263.JCM21531_2472"/>
<keyword evidence="14" id="KW-0282">Flagellum</keyword>
<comment type="caution">
    <text evidence="12">Lacks conserved residue(s) required for the propagation of feature annotation.</text>
</comment>
<dbReference type="FunFam" id="3.40.1690.10:FF:000001">
    <property type="entry name" value="Flagellar biosynthetic protein FlhB"/>
    <property type="match status" value="1"/>
</dbReference>
<feature type="transmembrane region" description="Helical" evidence="12">
    <location>
        <begin position="206"/>
        <end position="233"/>
    </location>
</feature>
<dbReference type="InterPro" id="IPR006135">
    <property type="entry name" value="T3SS_substrate_exporter"/>
</dbReference>
<dbReference type="GO" id="GO:0044780">
    <property type="term" value="P:bacterial-type flagellum assembly"/>
    <property type="evidence" value="ECO:0007669"/>
    <property type="project" value="InterPro"/>
</dbReference>
<evidence type="ECO:0000256" key="12">
    <source>
        <dbReference type="RuleBase" id="RU364091"/>
    </source>
</evidence>
<dbReference type="NCBIfam" id="TIGR00328">
    <property type="entry name" value="flhB"/>
    <property type="match status" value="1"/>
</dbReference>
<proteinExistence type="inferred from homology"/>
<evidence type="ECO:0000256" key="6">
    <source>
        <dbReference type="ARBA" id="ARBA00022692"/>
    </source>
</evidence>
<keyword evidence="9 12" id="KW-1133">Transmembrane helix</keyword>
<reference evidence="14" key="1">
    <citation type="journal article" date="2014" name="Genome Announc.">
        <title>Draft Genome Sequence of Clostridium straminisolvens Strain JCM 21531T, Isolated from a Cellulose-Degrading Bacterial Community.</title>
        <authorList>
            <person name="Yuki M."/>
            <person name="Oshima K."/>
            <person name="Suda W."/>
            <person name="Sakamoto M."/>
            <person name="Kitamura K."/>
            <person name="Iida T."/>
            <person name="Hattori M."/>
            <person name="Ohkuma M."/>
        </authorList>
    </citation>
    <scope>NUCLEOTIDE SEQUENCE [LARGE SCALE GENOMIC DNA]</scope>
    <source>
        <strain evidence="14">JCM 21531</strain>
    </source>
</reference>
<evidence type="ECO:0000256" key="9">
    <source>
        <dbReference type="ARBA" id="ARBA00022989"/>
    </source>
</evidence>
<dbReference type="GO" id="GO:0009306">
    <property type="term" value="P:protein secretion"/>
    <property type="evidence" value="ECO:0007669"/>
    <property type="project" value="InterPro"/>
</dbReference>
<keyword evidence="4 12" id="KW-0813">Transport</keyword>